<dbReference type="InterPro" id="IPR030429">
    <property type="entry name" value="Sarcospan"/>
</dbReference>
<proteinExistence type="predicted"/>
<feature type="transmembrane region" description="Helical" evidence="5">
    <location>
        <begin position="64"/>
        <end position="88"/>
    </location>
</feature>
<dbReference type="InParanoid" id="A0A2J7QJA7"/>
<dbReference type="InterPro" id="IPR007237">
    <property type="entry name" value="CD20-like"/>
</dbReference>
<dbReference type="PANTHER" id="PTHR15260">
    <property type="entry name" value="SARCOSPAN"/>
    <property type="match status" value="1"/>
</dbReference>
<dbReference type="STRING" id="105785.A0A2J7QJA7"/>
<evidence type="ECO:0000256" key="1">
    <source>
        <dbReference type="ARBA" id="ARBA00004141"/>
    </source>
</evidence>
<evidence type="ECO:0008006" key="8">
    <source>
        <dbReference type="Google" id="ProtNLM"/>
    </source>
</evidence>
<dbReference type="Proteomes" id="UP000235965">
    <property type="component" value="Unassembled WGS sequence"/>
</dbReference>
<keyword evidence="3 5" id="KW-1133">Transmembrane helix</keyword>
<organism evidence="6 7">
    <name type="scientific">Cryptotermes secundus</name>
    <dbReference type="NCBI Taxonomy" id="105785"/>
    <lineage>
        <taxon>Eukaryota</taxon>
        <taxon>Metazoa</taxon>
        <taxon>Ecdysozoa</taxon>
        <taxon>Arthropoda</taxon>
        <taxon>Hexapoda</taxon>
        <taxon>Insecta</taxon>
        <taxon>Pterygota</taxon>
        <taxon>Neoptera</taxon>
        <taxon>Polyneoptera</taxon>
        <taxon>Dictyoptera</taxon>
        <taxon>Blattodea</taxon>
        <taxon>Blattoidea</taxon>
        <taxon>Termitoidae</taxon>
        <taxon>Kalotermitidae</taxon>
        <taxon>Cryptotermitinae</taxon>
        <taxon>Cryptotermes</taxon>
    </lineage>
</organism>
<evidence type="ECO:0000256" key="5">
    <source>
        <dbReference type="SAM" id="Phobius"/>
    </source>
</evidence>
<protein>
    <recommendedName>
        <fullName evidence="8">Sarcospan</fullName>
    </recommendedName>
</protein>
<evidence type="ECO:0000256" key="2">
    <source>
        <dbReference type="ARBA" id="ARBA00022692"/>
    </source>
</evidence>
<dbReference type="Pfam" id="PF04103">
    <property type="entry name" value="CD20"/>
    <property type="match status" value="1"/>
</dbReference>
<dbReference type="OrthoDB" id="7685256at2759"/>
<name>A0A2J7QJA7_9NEOP</name>
<keyword evidence="7" id="KW-1185">Reference proteome</keyword>
<feature type="transmembrane region" description="Helical" evidence="5">
    <location>
        <begin position="141"/>
        <end position="164"/>
    </location>
</feature>
<feature type="transmembrane region" description="Helical" evidence="5">
    <location>
        <begin position="100"/>
        <end position="120"/>
    </location>
</feature>
<evidence type="ECO:0000313" key="7">
    <source>
        <dbReference type="Proteomes" id="UP000235965"/>
    </source>
</evidence>
<sequence>MDRSPSQANCLSTTVPQNIAATNIAGRHTPTRNSLRHSRMIVLSRTGGKVPRKYHPPVLRHHRLATALAALQVLLGVAVSSLAVWLLLWAPNLRVRDIPYWSGLPLLLSGIMGLLLLCCCHKDYPGMPLGIWMFSLKVMSVCVAVVAGVTCFCACIFALLHLVFLTSMECDPAHVLNATCICQDGQRMYQYTDLNCLEVGNILTILLIGSCATNSIGGVLATWYVFLHWSSRYSYLYSEVQTSDNKPIVFSNKMETRK</sequence>
<feature type="transmembrane region" description="Helical" evidence="5">
    <location>
        <begin position="202"/>
        <end position="226"/>
    </location>
</feature>
<evidence type="ECO:0000256" key="3">
    <source>
        <dbReference type="ARBA" id="ARBA00022989"/>
    </source>
</evidence>
<keyword evidence="2 5" id="KW-0812">Transmembrane</keyword>
<dbReference type="GO" id="GO:0016010">
    <property type="term" value="C:dystrophin-associated glycoprotein complex"/>
    <property type="evidence" value="ECO:0007669"/>
    <property type="project" value="InterPro"/>
</dbReference>
<evidence type="ECO:0000256" key="4">
    <source>
        <dbReference type="ARBA" id="ARBA00023136"/>
    </source>
</evidence>
<dbReference type="GO" id="GO:0042383">
    <property type="term" value="C:sarcolemma"/>
    <property type="evidence" value="ECO:0007669"/>
    <property type="project" value="TreeGrafter"/>
</dbReference>
<keyword evidence="4 5" id="KW-0472">Membrane</keyword>
<evidence type="ECO:0000313" key="6">
    <source>
        <dbReference type="EMBL" id="PNF28660.1"/>
    </source>
</evidence>
<reference evidence="6 7" key="1">
    <citation type="submission" date="2017-12" db="EMBL/GenBank/DDBJ databases">
        <title>Hemimetabolous genomes reveal molecular basis of termite eusociality.</title>
        <authorList>
            <person name="Harrison M.C."/>
            <person name="Jongepier E."/>
            <person name="Robertson H.M."/>
            <person name="Arning N."/>
            <person name="Bitard-Feildel T."/>
            <person name="Chao H."/>
            <person name="Childers C.P."/>
            <person name="Dinh H."/>
            <person name="Doddapaneni H."/>
            <person name="Dugan S."/>
            <person name="Gowin J."/>
            <person name="Greiner C."/>
            <person name="Han Y."/>
            <person name="Hu H."/>
            <person name="Hughes D.S.T."/>
            <person name="Huylmans A.-K."/>
            <person name="Kemena C."/>
            <person name="Kremer L.P.M."/>
            <person name="Lee S.L."/>
            <person name="Lopez-Ezquerra A."/>
            <person name="Mallet L."/>
            <person name="Monroy-Kuhn J.M."/>
            <person name="Moser A."/>
            <person name="Murali S.C."/>
            <person name="Muzny D.M."/>
            <person name="Otani S."/>
            <person name="Piulachs M.-D."/>
            <person name="Poelchau M."/>
            <person name="Qu J."/>
            <person name="Schaub F."/>
            <person name="Wada-Katsumata A."/>
            <person name="Worley K.C."/>
            <person name="Xie Q."/>
            <person name="Ylla G."/>
            <person name="Poulsen M."/>
            <person name="Gibbs R.A."/>
            <person name="Schal C."/>
            <person name="Richards S."/>
            <person name="Belles X."/>
            <person name="Korb J."/>
            <person name="Bornberg-Bauer E."/>
        </authorList>
    </citation>
    <scope>NUCLEOTIDE SEQUENCE [LARGE SCALE GENOMIC DNA]</scope>
    <source>
        <tissue evidence="6">Whole body</tissue>
    </source>
</reference>
<dbReference type="PANTHER" id="PTHR15260:SF1">
    <property type="entry name" value="SARCOSPAN"/>
    <property type="match status" value="1"/>
</dbReference>
<comment type="caution">
    <text evidence="6">The sequence shown here is derived from an EMBL/GenBank/DDBJ whole genome shotgun (WGS) entry which is preliminary data.</text>
</comment>
<dbReference type="FunCoup" id="A0A2J7QJA7">
    <property type="interactions" value="6"/>
</dbReference>
<dbReference type="EMBL" id="NEVH01013559">
    <property type="protein sequence ID" value="PNF28660.1"/>
    <property type="molecule type" value="Genomic_DNA"/>
</dbReference>
<accession>A0A2J7QJA7</accession>
<dbReference type="AlphaFoldDB" id="A0A2J7QJA7"/>
<comment type="subcellular location">
    <subcellularLocation>
        <location evidence="1">Membrane</location>
        <topology evidence="1">Multi-pass membrane protein</topology>
    </subcellularLocation>
</comment>
<gene>
    <name evidence="6" type="ORF">B7P43_G08712</name>
</gene>